<gene>
    <name evidence="2" type="ORF">ACFSKX_17700</name>
</gene>
<dbReference type="InterPro" id="IPR027417">
    <property type="entry name" value="P-loop_NTPase"/>
</dbReference>
<protein>
    <submittedName>
        <fullName evidence="2">Sulfotransferase domain-containing protein</fullName>
    </submittedName>
</protein>
<organism evidence="2 3">
    <name type="scientific">Microbulbifer halophilus</name>
    <dbReference type="NCBI Taxonomy" id="453963"/>
    <lineage>
        <taxon>Bacteria</taxon>
        <taxon>Pseudomonadati</taxon>
        <taxon>Pseudomonadota</taxon>
        <taxon>Gammaproteobacteria</taxon>
        <taxon>Cellvibrionales</taxon>
        <taxon>Microbulbiferaceae</taxon>
        <taxon>Microbulbifer</taxon>
    </lineage>
</organism>
<sequence>MSFHLAVVLLVAVALSLVILFHFAVLLPRMAAQALPAQSIARKHLRQLRVSKMDKDVVAIVSLQKSGSTLLCYVCALVNTRNAITHFRNDFDLVPMLSFPQSMIAQNFNARQDGHCQLYKINGRVRSLRTDIAEAGIGRTIWMCRDFGGYYRSVYWWVTRFYPRVKPLPLLPLRIAYFLRFVGWNLFKKLTFRLLARDHVEELWCAYKLARSTPRWQFLALSYEHLTAEKGETLRRLAEWFSIDLDDELIVAIAEKTSKRAMAEGDRFDPVNFGDGGGQTKINLAPHGYQLDGRDMALYQKIFTRRFAGTGIRNYADYIEVMRRLQSVAPDEENPAGATIAAS</sequence>
<name>A0ABW5EGJ6_9GAMM</name>
<dbReference type="RefSeq" id="WP_265723171.1">
    <property type="nucleotide sequence ID" value="NZ_JAPIVK010000039.1"/>
</dbReference>
<comment type="caution">
    <text evidence="2">The sequence shown here is derived from an EMBL/GenBank/DDBJ whole genome shotgun (WGS) entry which is preliminary data.</text>
</comment>
<evidence type="ECO:0000313" key="2">
    <source>
        <dbReference type="EMBL" id="MFD2312259.1"/>
    </source>
</evidence>
<dbReference type="Proteomes" id="UP001597425">
    <property type="component" value="Unassembled WGS sequence"/>
</dbReference>
<dbReference type="SUPFAM" id="SSF52540">
    <property type="entry name" value="P-loop containing nucleoside triphosphate hydrolases"/>
    <property type="match status" value="1"/>
</dbReference>
<proteinExistence type="predicted"/>
<dbReference type="Gene3D" id="3.40.50.300">
    <property type="entry name" value="P-loop containing nucleotide triphosphate hydrolases"/>
    <property type="match status" value="1"/>
</dbReference>
<accession>A0ABW5EGJ6</accession>
<keyword evidence="3" id="KW-1185">Reference proteome</keyword>
<dbReference type="Pfam" id="PF00685">
    <property type="entry name" value="Sulfotransfer_1"/>
    <property type="match status" value="1"/>
</dbReference>
<dbReference type="InterPro" id="IPR000863">
    <property type="entry name" value="Sulfotransferase_dom"/>
</dbReference>
<evidence type="ECO:0000259" key="1">
    <source>
        <dbReference type="Pfam" id="PF00685"/>
    </source>
</evidence>
<reference evidence="3" key="1">
    <citation type="journal article" date="2019" name="Int. J. Syst. Evol. Microbiol.">
        <title>The Global Catalogue of Microorganisms (GCM) 10K type strain sequencing project: providing services to taxonomists for standard genome sequencing and annotation.</title>
        <authorList>
            <consortium name="The Broad Institute Genomics Platform"/>
            <consortium name="The Broad Institute Genome Sequencing Center for Infectious Disease"/>
            <person name="Wu L."/>
            <person name="Ma J."/>
        </authorList>
    </citation>
    <scope>NUCLEOTIDE SEQUENCE [LARGE SCALE GENOMIC DNA]</scope>
    <source>
        <strain evidence="3">KCTC 12848</strain>
    </source>
</reference>
<feature type="domain" description="Sulfotransferase" evidence="1">
    <location>
        <begin position="57"/>
        <end position="263"/>
    </location>
</feature>
<dbReference type="EMBL" id="JBHUJD010000033">
    <property type="protein sequence ID" value="MFD2312259.1"/>
    <property type="molecule type" value="Genomic_DNA"/>
</dbReference>
<evidence type="ECO:0000313" key="3">
    <source>
        <dbReference type="Proteomes" id="UP001597425"/>
    </source>
</evidence>